<reference evidence="1" key="1">
    <citation type="submission" date="2020-04" db="EMBL/GenBank/DDBJ databases">
        <authorList>
            <person name="Chiriac C."/>
            <person name="Salcher M."/>
            <person name="Ghai R."/>
            <person name="Kavagutti S V."/>
        </authorList>
    </citation>
    <scope>NUCLEOTIDE SEQUENCE</scope>
</reference>
<proteinExistence type="predicted"/>
<gene>
    <name evidence="1" type="ORF">UFOVP700_19</name>
</gene>
<dbReference type="SUPFAM" id="SSF55729">
    <property type="entry name" value="Acyl-CoA N-acyltransferases (Nat)"/>
    <property type="match status" value="1"/>
</dbReference>
<evidence type="ECO:0000313" key="1">
    <source>
        <dbReference type="EMBL" id="CAB4158581.1"/>
    </source>
</evidence>
<dbReference type="Gene3D" id="3.40.630.30">
    <property type="match status" value="1"/>
</dbReference>
<accession>A0A6J5NMG0</accession>
<dbReference type="EMBL" id="LR796671">
    <property type="protein sequence ID" value="CAB4158581.1"/>
    <property type="molecule type" value="Genomic_DNA"/>
</dbReference>
<dbReference type="InterPro" id="IPR016181">
    <property type="entry name" value="Acyl_CoA_acyltransferase"/>
</dbReference>
<sequence length="164" mass="19038">MPALILENHSQPNAATVRRAVVKDIDAITLLLQNFAAAAVLNYQNWTPRDLDRAKQRLLQLIRTEYLVVADTGTQLVGVIGAQRETDPWLQDRRRLRELFWWVEPRYRGTRISAQLFTQWQQDVDSYLARGQIDEASLSLQAGELTIDLGRRGWRCVEQHWIKD</sequence>
<name>A0A6J5NMG0_9CAUD</name>
<protein>
    <submittedName>
        <fullName evidence="1">Uncharacterized protein</fullName>
    </submittedName>
</protein>
<organism evidence="1">
    <name type="scientific">uncultured Caudovirales phage</name>
    <dbReference type="NCBI Taxonomy" id="2100421"/>
    <lineage>
        <taxon>Viruses</taxon>
        <taxon>Duplodnaviria</taxon>
        <taxon>Heunggongvirae</taxon>
        <taxon>Uroviricota</taxon>
        <taxon>Caudoviricetes</taxon>
        <taxon>Peduoviridae</taxon>
        <taxon>Maltschvirus</taxon>
        <taxon>Maltschvirus maltsch</taxon>
    </lineage>
</organism>